<accession>A0AAV8ZAY0</accession>
<evidence type="ECO:0000313" key="3">
    <source>
        <dbReference type="Proteomes" id="UP001162156"/>
    </source>
</evidence>
<sequence>MKKIEPQGGQGDGGQYSCKRAACGSQINSNCPGELQRKMVTQSLLAIQLVTLFILTNIAVQEPTINQKLADLVTGLKTTLLSSKENVLTLIVMLMMIIRVLLPVNVKGI</sequence>
<reference evidence="2" key="1">
    <citation type="journal article" date="2023" name="Insect Mol. Biol.">
        <title>Genome sequencing provides insights into the evolution of gene families encoding plant cell wall-degrading enzymes in longhorned beetles.</title>
        <authorList>
            <person name="Shin N.R."/>
            <person name="Okamura Y."/>
            <person name="Kirsch R."/>
            <person name="Pauchet Y."/>
        </authorList>
    </citation>
    <scope>NUCLEOTIDE SEQUENCE</scope>
    <source>
        <strain evidence="2">RBIC_L_NR</strain>
    </source>
</reference>
<feature type="transmembrane region" description="Helical" evidence="1">
    <location>
        <begin position="87"/>
        <end position="106"/>
    </location>
</feature>
<comment type="caution">
    <text evidence="2">The sequence shown here is derived from an EMBL/GenBank/DDBJ whole genome shotgun (WGS) entry which is preliminary data.</text>
</comment>
<keyword evidence="1" id="KW-1133">Transmembrane helix</keyword>
<keyword evidence="1" id="KW-0812">Transmembrane</keyword>
<dbReference type="EMBL" id="JANEYF010001634">
    <property type="protein sequence ID" value="KAJ8960690.1"/>
    <property type="molecule type" value="Genomic_DNA"/>
</dbReference>
<gene>
    <name evidence="2" type="ORF">NQ314_006033</name>
</gene>
<feature type="transmembrane region" description="Helical" evidence="1">
    <location>
        <begin position="43"/>
        <end position="60"/>
    </location>
</feature>
<protein>
    <submittedName>
        <fullName evidence="2">Uncharacterized protein</fullName>
    </submittedName>
</protein>
<evidence type="ECO:0000313" key="2">
    <source>
        <dbReference type="EMBL" id="KAJ8960690.1"/>
    </source>
</evidence>
<proteinExistence type="predicted"/>
<name>A0AAV8ZAY0_9CUCU</name>
<keyword evidence="3" id="KW-1185">Reference proteome</keyword>
<organism evidence="2 3">
    <name type="scientific">Rhamnusium bicolor</name>
    <dbReference type="NCBI Taxonomy" id="1586634"/>
    <lineage>
        <taxon>Eukaryota</taxon>
        <taxon>Metazoa</taxon>
        <taxon>Ecdysozoa</taxon>
        <taxon>Arthropoda</taxon>
        <taxon>Hexapoda</taxon>
        <taxon>Insecta</taxon>
        <taxon>Pterygota</taxon>
        <taxon>Neoptera</taxon>
        <taxon>Endopterygota</taxon>
        <taxon>Coleoptera</taxon>
        <taxon>Polyphaga</taxon>
        <taxon>Cucujiformia</taxon>
        <taxon>Chrysomeloidea</taxon>
        <taxon>Cerambycidae</taxon>
        <taxon>Lepturinae</taxon>
        <taxon>Rhagiini</taxon>
        <taxon>Rhamnusium</taxon>
    </lineage>
</organism>
<evidence type="ECO:0000256" key="1">
    <source>
        <dbReference type="SAM" id="Phobius"/>
    </source>
</evidence>
<dbReference type="AlphaFoldDB" id="A0AAV8ZAY0"/>
<dbReference type="Proteomes" id="UP001162156">
    <property type="component" value="Unassembled WGS sequence"/>
</dbReference>
<keyword evidence="1" id="KW-0472">Membrane</keyword>